<protein>
    <submittedName>
        <fullName evidence="11">Extracellular metalloprotease</fullName>
    </submittedName>
</protein>
<proteinExistence type="inferred from homology"/>
<keyword evidence="5" id="KW-0378">Hydrolase</keyword>
<dbReference type="GO" id="GO:0046872">
    <property type="term" value="F:metal ion binding"/>
    <property type="evidence" value="ECO:0007669"/>
    <property type="project" value="UniProtKB-KW"/>
</dbReference>
<evidence type="ECO:0000256" key="5">
    <source>
        <dbReference type="ARBA" id="ARBA00022801"/>
    </source>
</evidence>
<accession>A0A074S5P5</accession>
<keyword evidence="6" id="KW-0862">Zinc</keyword>
<keyword evidence="2 11" id="KW-0645">Protease</keyword>
<keyword evidence="8" id="KW-1015">Disulfide bond</keyword>
<dbReference type="MEROPS" id="M43.008"/>
<dbReference type="GO" id="GO:0006508">
    <property type="term" value="P:proteolysis"/>
    <property type="evidence" value="ECO:0007669"/>
    <property type="project" value="UniProtKB-KW"/>
</dbReference>
<dbReference type="EMBL" id="AZST01000081">
    <property type="protein sequence ID" value="KEP52915.1"/>
    <property type="molecule type" value="Genomic_DNA"/>
</dbReference>
<keyword evidence="4 9" id="KW-0732">Signal</keyword>
<evidence type="ECO:0000256" key="8">
    <source>
        <dbReference type="ARBA" id="ARBA00023157"/>
    </source>
</evidence>
<dbReference type="InterPro" id="IPR024079">
    <property type="entry name" value="MetalloPept_cat_dom_sf"/>
</dbReference>
<keyword evidence="3" id="KW-0479">Metal-binding</keyword>
<evidence type="ECO:0000313" key="11">
    <source>
        <dbReference type="EMBL" id="KEP52915.1"/>
    </source>
</evidence>
<organism evidence="11 12">
    <name type="scientific">Rhizoctonia solani 123E</name>
    <dbReference type="NCBI Taxonomy" id="1423351"/>
    <lineage>
        <taxon>Eukaryota</taxon>
        <taxon>Fungi</taxon>
        <taxon>Dikarya</taxon>
        <taxon>Basidiomycota</taxon>
        <taxon>Agaricomycotina</taxon>
        <taxon>Agaricomycetes</taxon>
        <taxon>Cantharellales</taxon>
        <taxon>Ceratobasidiaceae</taxon>
        <taxon>Rhizoctonia</taxon>
    </lineage>
</organism>
<reference evidence="11 12" key="1">
    <citation type="submission" date="2013-12" db="EMBL/GenBank/DDBJ databases">
        <authorList>
            <person name="Cubeta M."/>
            <person name="Pakala S."/>
            <person name="Fedorova N."/>
            <person name="Thomas E."/>
            <person name="Dean R."/>
            <person name="Jabaji S."/>
            <person name="Neate S."/>
            <person name="Toda T."/>
            <person name="Tavantzis S."/>
            <person name="Vilgalys R."/>
            <person name="Bharathan N."/>
            <person name="Pakala S."/>
            <person name="Losada L.S."/>
            <person name="Zafar N."/>
            <person name="Nierman W."/>
        </authorList>
    </citation>
    <scope>NUCLEOTIDE SEQUENCE [LARGE SCALE GENOMIC DNA]</scope>
    <source>
        <strain evidence="11 12">123E</strain>
    </source>
</reference>
<evidence type="ECO:0000256" key="6">
    <source>
        <dbReference type="ARBA" id="ARBA00022833"/>
    </source>
</evidence>
<feature type="chain" id="PRO_5001698543" evidence="9">
    <location>
        <begin position="19"/>
        <end position="281"/>
    </location>
</feature>
<dbReference type="AlphaFoldDB" id="A0A074S5P5"/>
<keyword evidence="7 11" id="KW-0482">Metalloprotease</keyword>
<dbReference type="HOGENOM" id="CLU_048726_1_1_1"/>
<name>A0A074S5P5_9AGAM</name>
<evidence type="ECO:0000259" key="10">
    <source>
        <dbReference type="Pfam" id="PF05572"/>
    </source>
</evidence>
<dbReference type="InterPro" id="IPR008754">
    <property type="entry name" value="Peptidase_M43"/>
</dbReference>
<keyword evidence="12" id="KW-1185">Reference proteome</keyword>
<dbReference type="OrthoDB" id="536211at2759"/>
<dbReference type="Pfam" id="PF05572">
    <property type="entry name" value="Peptidase_M43"/>
    <property type="match status" value="1"/>
</dbReference>
<feature type="signal peptide" evidence="9">
    <location>
        <begin position="1"/>
        <end position="18"/>
    </location>
</feature>
<dbReference type="GO" id="GO:0008237">
    <property type="term" value="F:metallopeptidase activity"/>
    <property type="evidence" value="ECO:0007669"/>
    <property type="project" value="UniProtKB-KW"/>
</dbReference>
<dbReference type="Gene3D" id="3.40.390.10">
    <property type="entry name" value="Collagenase (Catalytic Domain)"/>
    <property type="match status" value="1"/>
</dbReference>
<evidence type="ECO:0000256" key="2">
    <source>
        <dbReference type="ARBA" id="ARBA00022670"/>
    </source>
</evidence>
<gene>
    <name evidence="11" type="ORF">V565_038080</name>
</gene>
<evidence type="ECO:0000256" key="7">
    <source>
        <dbReference type="ARBA" id="ARBA00023049"/>
    </source>
</evidence>
<dbReference type="PANTHER" id="PTHR47466">
    <property type="match status" value="1"/>
</dbReference>
<evidence type="ECO:0000313" key="12">
    <source>
        <dbReference type="Proteomes" id="UP000027456"/>
    </source>
</evidence>
<evidence type="ECO:0000256" key="9">
    <source>
        <dbReference type="SAM" id="SignalP"/>
    </source>
</evidence>
<comment type="caution">
    <text evidence="11">The sequence shown here is derived from an EMBL/GenBank/DDBJ whole genome shotgun (WGS) entry which is preliminary data.</text>
</comment>
<dbReference type="PANTHER" id="PTHR47466:SF1">
    <property type="entry name" value="METALLOPROTEASE MEP1 (AFU_ORTHOLOGUE AFUA_1G07730)-RELATED"/>
    <property type="match status" value="1"/>
</dbReference>
<dbReference type="Proteomes" id="UP000027456">
    <property type="component" value="Unassembled WGS sequence"/>
</dbReference>
<comment type="similarity">
    <text evidence="1">Belongs to the peptidase M43B family.</text>
</comment>
<dbReference type="SUPFAM" id="SSF55486">
    <property type="entry name" value="Metalloproteases ('zincins'), catalytic domain"/>
    <property type="match status" value="1"/>
</dbReference>
<feature type="domain" description="Peptidase M43 pregnancy-associated plasma-A" evidence="10">
    <location>
        <begin position="159"/>
        <end position="276"/>
    </location>
</feature>
<evidence type="ECO:0000256" key="1">
    <source>
        <dbReference type="ARBA" id="ARBA00008721"/>
    </source>
</evidence>
<evidence type="ECO:0000256" key="3">
    <source>
        <dbReference type="ARBA" id="ARBA00022723"/>
    </source>
</evidence>
<sequence>MLGFYFAVAATMISMVSALPANATGNRRTCGSVLSGLEMTTAEEYFNAHKPHTDVNVFATTIRVYWHIISADDTLEGGNVPNEQIDASLKVLNKDYEYSRLSFTLAKVDRTVNADWFNKVGPDSEEQTNMKNALRKGGARDLNIYSVGFKSGSGEGLLGYATFPSSYAGNPKDDGVVILYSSVPGGTAAPYNLGRTLTHEVGHWVGLYHTFQGGCSLLGDYVLDTPPESSPAFGCPAGRDTCSGGRVDPIHNFMDYSDDACMSEFTPGQTLRLKLQLAMYR</sequence>
<dbReference type="CDD" id="cd04275">
    <property type="entry name" value="ZnMc_pappalysin_like"/>
    <property type="match status" value="1"/>
</dbReference>
<evidence type="ECO:0000256" key="4">
    <source>
        <dbReference type="ARBA" id="ARBA00022729"/>
    </source>
</evidence>